<dbReference type="Gene3D" id="2.40.37.20">
    <property type="entry name" value="D-serine dehydratase-like domain"/>
    <property type="match status" value="1"/>
</dbReference>
<dbReference type="GO" id="GO:0036088">
    <property type="term" value="P:D-serine catabolic process"/>
    <property type="evidence" value="ECO:0007669"/>
    <property type="project" value="TreeGrafter"/>
</dbReference>
<reference evidence="4 5" key="1">
    <citation type="submission" date="2019-08" db="EMBL/GenBank/DDBJ databases">
        <title>Hyperibacter terrae gen. nov., sp. nov. and Hyperibacter viscosus sp. nov., two new members in the family Rhodospirillaceae isolated from the rhizosphere of Hypericum perforatum.</title>
        <authorList>
            <person name="Noviana Z."/>
        </authorList>
    </citation>
    <scope>NUCLEOTIDE SEQUENCE [LARGE SCALE GENOMIC DNA]</scope>
    <source>
        <strain evidence="4 5">R5913</strain>
    </source>
</reference>
<dbReference type="EMBL" id="CP042906">
    <property type="protein sequence ID" value="QEX19844.1"/>
    <property type="molecule type" value="Genomic_DNA"/>
</dbReference>
<evidence type="ECO:0000313" key="5">
    <source>
        <dbReference type="Proteomes" id="UP000326202"/>
    </source>
</evidence>
<dbReference type="Pfam" id="PF14031">
    <property type="entry name" value="D-ser_dehydrat"/>
    <property type="match status" value="1"/>
</dbReference>
<dbReference type="AlphaFoldDB" id="A0A5J6MQY6"/>
<dbReference type="RefSeq" id="WP_151179868.1">
    <property type="nucleotide sequence ID" value="NZ_CP042906.1"/>
</dbReference>
<organism evidence="4 5">
    <name type="scientific">Hypericibacter terrae</name>
    <dbReference type="NCBI Taxonomy" id="2602015"/>
    <lineage>
        <taxon>Bacteria</taxon>
        <taxon>Pseudomonadati</taxon>
        <taxon>Pseudomonadota</taxon>
        <taxon>Alphaproteobacteria</taxon>
        <taxon>Rhodospirillales</taxon>
        <taxon>Dongiaceae</taxon>
        <taxon>Hypericibacter</taxon>
    </lineage>
</organism>
<dbReference type="InterPro" id="IPR026956">
    <property type="entry name" value="D-ser_dehydrat-like_dom"/>
</dbReference>
<sequence>MTQQRIARLAPAIFGDPVEAVDTPALLVELDAFERNIARMAQFAKAKGVRLRPHGKTHKCATIARSQVQAGAVGVCCQKVSEAEAFVAGGIEDVLVSNEIVAPAKLRRLAALTAQARIGICVDHPLGLDALIAAAPEAARPIDVYIELDVGGGRCGIEHIEDGLRLMDRIAAARNLSLAGIQAYQGSAQHLRKPAERKAAIEAAVARVLGLREALVKRGAGALRVTGAGTGTFYLEAASGAYDEIQPGSYVFMDRDYGDNEWAAEAGRFENSLFLLTTVMSRRARQAVVDAGHKTHSIDSGMPAIAGRPDLFYDRPSDEHGEIFPASPEVLLPELGQQLRLIPGHCDPTVNLHDWLVGIRAGHVEALWPVEARGAFS</sequence>
<dbReference type="InterPro" id="IPR001608">
    <property type="entry name" value="Ala_racemase_N"/>
</dbReference>
<keyword evidence="5" id="KW-1185">Reference proteome</keyword>
<keyword evidence="2" id="KW-0456">Lyase</keyword>
<dbReference type="OrthoDB" id="9772497at2"/>
<dbReference type="GO" id="GO:0008721">
    <property type="term" value="F:D-serine ammonia-lyase activity"/>
    <property type="evidence" value="ECO:0007669"/>
    <property type="project" value="TreeGrafter"/>
</dbReference>
<dbReference type="Proteomes" id="UP000326202">
    <property type="component" value="Chromosome"/>
</dbReference>
<proteinExistence type="inferred from homology"/>
<comment type="similarity">
    <text evidence="1">Belongs to the DSD1 family.</text>
</comment>
<dbReference type="PANTHER" id="PTHR28004:SF2">
    <property type="entry name" value="D-SERINE DEHYDRATASE"/>
    <property type="match status" value="1"/>
</dbReference>
<dbReference type="CDD" id="cd06819">
    <property type="entry name" value="PLPDE_III_LS_D-TA"/>
    <property type="match status" value="1"/>
</dbReference>
<name>A0A5J6MQY6_9PROT</name>
<dbReference type="InterPro" id="IPR029066">
    <property type="entry name" value="PLP-binding_barrel"/>
</dbReference>
<evidence type="ECO:0000256" key="1">
    <source>
        <dbReference type="ARBA" id="ARBA00005323"/>
    </source>
</evidence>
<evidence type="ECO:0000256" key="2">
    <source>
        <dbReference type="ARBA" id="ARBA00023239"/>
    </source>
</evidence>
<dbReference type="SUPFAM" id="SSF51419">
    <property type="entry name" value="PLP-binding barrel"/>
    <property type="match status" value="1"/>
</dbReference>
<protein>
    <submittedName>
        <fullName evidence="4">Alanine racemase</fullName>
    </submittedName>
</protein>
<dbReference type="SMART" id="SM01119">
    <property type="entry name" value="D-ser_dehydrat"/>
    <property type="match status" value="1"/>
</dbReference>
<evidence type="ECO:0000259" key="3">
    <source>
        <dbReference type="SMART" id="SM01119"/>
    </source>
</evidence>
<dbReference type="InterPro" id="IPR051466">
    <property type="entry name" value="D-amino_acid_metab_enzyme"/>
</dbReference>
<evidence type="ECO:0000313" key="4">
    <source>
        <dbReference type="EMBL" id="QEX19844.1"/>
    </source>
</evidence>
<dbReference type="InterPro" id="IPR042208">
    <property type="entry name" value="D-ser_dehydrat-like_sf"/>
</dbReference>
<dbReference type="Pfam" id="PF01168">
    <property type="entry name" value="Ala_racemase_N"/>
    <property type="match status" value="1"/>
</dbReference>
<dbReference type="KEGG" id="htq:FRZ44_51590"/>
<feature type="domain" description="D-serine dehydratase-like" evidence="3">
    <location>
        <begin position="272"/>
        <end position="360"/>
    </location>
</feature>
<dbReference type="Gene3D" id="3.20.20.10">
    <property type="entry name" value="Alanine racemase"/>
    <property type="match status" value="1"/>
</dbReference>
<gene>
    <name evidence="4" type="ORF">FRZ44_51590</name>
</gene>
<dbReference type="PANTHER" id="PTHR28004">
    <property type="entry name" value="ZGC:162816-RELATED"/>
    <property type="match status" value="1"/>
</dbReference>
<accession>A0A5J6MQY6</accession>